<dbReference type="SUPFAM" id="SSF56219">
    <property type="entry name" value="DNase I-like"/>
    <property type="match status" value="1"/>
</dbReference>
<keyword evidence="3" id="KW-1185">Reference proteome</keyword>
<comment type="caution">
    <text evidence="2">The sequence shown here is derived from an EMBL/GenBank/DDBJ whole genome shotgun (WGS) entry which is preliminary data.</text>
</comment>
<accession>A0A200Q757</accession>
<dbReference type="GO" id="GO:0004527">
    <property type="term" value="F:exonuclease activity"/>
    <property type="evidence" value="ECO:0007669"/>
    <property type="project" value="UniProtKB-KW"/>
</dbReference>
<dbReference type="InParanoid" id="A0A200Q757"/>
<keyword evidence="2" id="KW-0540">Nuclease</keyword>
<protein>
    <submittedName>
        <fullName evidence="2">Endonuclease/exonuclease/phosphatase</fullName>
    </submittedName>
</protein>
<dbReference type="InterPro" id="IPR036691">
    <property type="entry name" value="Endo/exonu/phosph_ase_sf"/>
</dbReference>
<gene>
    <name evidence="2" type="ORF">BVC80_8889g33</name>
</gene>
<reference evidence="2 3" key="1">
    <citation type="journal article" date="2017" name="Mol. Plant">
        <title>The Genome of Medicinal Plant Macleaya cordata Provides New Insights into Benzylisoquinoline Alkaloids Metabolism.</title>
        <authorList>
            <person name="Liu X."/>
            <person name="Liu Y."/>
            <person name="Huang P."/>
            <person name="Ma Y."/>
            <person name="Qing Z."/>
            <person name="Tang Q."/>
            <person name="Cao H."/>
            <person name="Cheng P."/>
            <person name="Zheng Y."/>
            <person name="Yuan Z."/>
            <person name="Zhou Y."/>
            <person name="Liu J."/>
            <person name="Tang Z."/>
            <person name="Zhuo Y."/>
            <person name="Zhang Y."/>
            <person name="Yu L."/>
            <person name="Huang J."/>
            <person name="Yang P."/>
            <person name="Peng Q."/>
            <person name="Zhang J."/>
            <person name="Jiang W."/>
            <person name="Zhang Z."/>
            <person name="Lin K."/>
            <person name="Ro D.K."/>
            <person name="Chen X."/>
            <person name="Xiong X."/>
            <person name="Shang Y."/>
            <person name="Huang S."/>
            <person name="Zeng J."/>
        </authorList>
    </citation>
    <scope>NUCLEOTIDE SEQUENCE [LARGE SCALE GENOMIC DNA]</scope>
    <source>
        <strain evidence="3">cv. BLH2017</strain>
        <tissue evidence="2">Root</tissue>
    </source>
</reference>
<dbReference type="PANTHER" id="PTHR35218">
    <property type="entry name" value="RNASE H DOMAIN-CONTAINING PROTEIN"/>
    <property type="match status" value="1"/>
</dbReference>
<keyword evidence="2" id="KW-0255">Endonuclease</keyword>
<dbReference type="PANTHER" id="PTHR35218:SF9">
    <property type="entry name" value="ENDONUCLEASE_EXONUCLEASE_PHOSPHATASE DOMAIN-CONTAINING PROTEIN"/>
    <property type="match status" value="1"/>
</dbReference>
<dbReference type="GO" id="GO:0004519">
    <property type="term" value="F:endonuclease activity"/>
    <property type="evidence" value="ECO:0007669"/>
    <property type="project" value="UniProtKB-KW"/>
</dbReference>
<keyword evidence="2" id="KW-0269">Exonuclease</keyword>
<dbReference type="Proteomes" id="UP000195402">
    <property type="component" value="Unassembled WGS sequence"/>
</dbReference>
<sequence>MVPLELDPVQYLSATTVDTFLLWNIRGVGNRSSIRHLRQLIKDHKSSFVMISEPMIHQDRIIRVGNSLSLTNFAHNSGYGGKIWILWGDSYSVTVLSSSSQFIHTKITYNPVGTVFFATFIYASCDCLERRILWSDLSAIGSRIGCPWIMGGDFNVVSNLTERLGGRLALNQSIEDFNEFIDNNELVDGGFIGSKYMWCNNQQGYRRIWARLDRVLINSTWVRLFPKISVQHQARLLGPLAFGRSSSQSHQTRSLSVQVSAYVGYPRLL</sequence>
<dbReference type="AlphaFoldDB" id="A0A200Q757"/>
<name>A0A200Q757_MACCD</name>
<dbReference type="Gene3D" id="3.60.10.10">
    <property type="entry name" value="Endonuclease/exonuclease/phosphatase"/>
    <property type="match status" value="1"/>
</dbReference>
<proteinExistence type="predicted"/>
<dbReference type="OrthoDB" id="1930966at2759"/>
<keyword evidence="2" id="KW-0378">Hydrolase</keyword>
<dbReference type="InterPro" id="IPR005135">
    <property type="entry name" value="Endo/exonuclease/phosphatase"/>
</dbReference>
<organism evidence="2 3">
    <name type="scientific">Macleaya cordata</name>
    <name type="common">Five-seeded plume-poppy</name>
    <name type="synonym">Bocconia cordata</name>
    <dbReference type="NCBI Taxonomy" id="56857"/>
    <lineage>
        <taxon>Eukaryota</taxon>
        <taxon>Viridiplantae</taxon>
        <taxon>Streptophyta</taxon>
        <taxon>Embryophyta</taxon>
        <taxon>Tracheophyta</taxon>
        <taxon>Spermatophyta</taxon>
        <taxon>Magnoliopsida</taxon>
        <taxon>Ranunculales</taxon>
        <taxon>Papaveraceae</taxon>
        <taxon>Papaveroideae</taxon>
        <taxon>Macleaya</taxon>
    </lineage>
</organism>
<dbReference type="OMA" id="TEECEDF"/>
<evidence type="ECO:0000313" key="2">
    <source>
        <dbReference type="EMBL" id="OVA06316.1"/>
    </source>
</evidence>
<dbReference type="Pfam" id="PF03372">
    <property type="entry name" value="Exo_endo_phos"/>
    <property type="match status" value="1"/>
</dbReference>
<evidence type="ECO:0000313" key="3">
    <source>
        <dbReference type="Proteomes" id="UP000195402"/>
    </source>
</evidence>
<dbReference type="EMBL" id="MVGT01002861">
    <property type="protein sequence ID" value="OVA06316.1"/>
    <property type="molecule type" value="Genomic_DNA"/>
</dbReference>
<feature type="domain" description="Endonuclease/exonuclease/phosphatase" evidence="1">
    <location>
        <begin position="22"/>
        <end position="226"/>
    </location>
</feature>
<evidence type="ECO:0000259" key="1">
    <source>
        <dbReference type="Pfam" id="PF03372"/>
    </source>
</evidence>